<dbReference type="PROSITE" id="PS51257">
    <property type="entry name" value="PROKAR_LIPOPROTEIN"/>
    <property type="match status" value="1"/>
</dbReference>
<dbReference type="Proteomes" id="UP000002945">
    <property type="component" value="Unassembled WGS sequence"/>
</dbReference>
<reference evidence="2 3" key="1">
    <citation type="journal article" date="2011" name="J. Bacteriol.">
        <title>Genome sequence of the algicidal bacterium Kordia algicida OT-1.</title>
        <authorList>
            <person name="Lee H.S."/>
            <person name="Kang S.G."/>
            <person name="Kwon K.K."/>
            <person name="Lee J.H."/>
            <person name="Kim S.J."/>
        </authorList>
    </citation>
    <scope>NUCLEOTIDE SEQUENCE [LARGE SCALE GENOMIC DNA]</scope>
    <source>
        <strain evidence="2 3">OT-1</strain>
    </source>
</reference>
<keyword evidence="3" id="KW-1185">Reference proteome</keyword>
<organism evidence="2 3">
    <name type="scientific">Kordia algicida OT-1</name>
    <dbReference type="NCBI Taxonomy" id="391587"/>
    <lineage>
        <taxon>Bacteria</taxon>
        <taxon>Pseudomonadati</taxon>
        <taxon>Bacteroidota</taxon>
        <taxon>Flavobacteriia</taxon>
        <taxon>Flavobacteriales</taxon>
        <taxon>Flavobacteriaceae</taxon>
        <taxon>Kordia</taxon>
    </lineage>
</organism>
<feature type="signal peptide" evidence="1">
    <location>
        <begin position="1"/>
        <end position="24"/>
    </location>
</feature>
<feature type="chain" id="PRO_5002734635" description="Lipoprotein" evidence="1">
    <location>
        <begin position="25"/>
        <end position="254"/>
    </location>
</feature>
<evidence type="ECO:0000313" key="3">
    <source>
        <dbReference type="Proteomes" id="UP000002945"/>
    </source>
</evidence>
<dbReference type="EMBL" id="ABIB01000001">
    <property type="protein sequence ID" value="EDP98369.1"/>
    <property type="molecule type" value="Genomic_DNA"/>
</dbReference>
<dbReference type="RefSeq" id="WP_007095382.1">
    <property type="nucleotide sequence ID" value="NZ_CP142125.1"/>
</dbReference>
<accession>A9DKP2</accession>
<proteinExistence type="predicted"/>
<evidence type="ECO:0000313" key="2">
    <source>
        <dbReference type="EMBL" id="EDP98369.1"/>
    </source>
</evidence>
<keyword evidence="1" id="KW-0732">Signal</keyword>
<sequence>MNTLKIIQFSTCILLFFAISSCQSDDSEAVINLENTEKLSDIIANRTVETGAVIACAASDANNSDIVNVYYYLEEGASNVQFFETNTANVDKNDYTNYRRLAITSTPLFEGYIEQFTRSFGEDQWVIVTYELNDEIKLSNPIRTKNISKPTVWTNEITINQETSKMPLFSWEHNTNGDNAIYFQIVSTVDNGLLSGTYTNENKFQYYDTSNVVLNISEENPIDLTINNSYKFTLMDVSADNWVNTVIQDIFVAQ</sequence>
<dbReference type="OrthoDB" id="1177023at2"/>
<dbReference type="AlphaFoldDB" id="A9DKP2"/>
<gene>
    <name evidence="2" type="ORF">KAOT1_14167</name>
</gene>
<dbReference type="STRING" id="391587.KAOT1_14167"/>
<name>A9DKP2_9FLAO</name>
<evidence type="ECO:0008006" key="4">
    <source>
        <dbReference type="Google" id="ProtNLM"/>
    </source>
</evidence>
<dbReference type="HOGENOM" id="CLU_1093196_0_0_10"/>
<comment type="caution">
    <text evidence="2">The sequence shown here is derived from an EMBL/GenBank/DDBJ whole genome shotgun (WGS) entry which is preliminary data.</text>
</comment>
<evidence type="ECO:0000256" key="1">
    <source>
        <dbReference type="SAM" id="SignalP"/>
    </source>
</evidence>
<protein>
    <recommendedName>
        <fullName evidence="4">Lipoprotein</fullName>
    </recommendedName>
</protein>
<dbReference type="eggNOG" id="ENOG502ZC2S">
    <property type="taxonomic scope" value="Bacteria"/>
</dbReference>